<keyword evidence="3" id="KW-1185">Reference proteome</keyword>
<reference evidence="2 3" key="1">
    <citation type="journal article" date="2018" name="Plant J.">
        <title>Genome sequences of Chlorella sorokiniana UTEX 1602 and Micractinium conductrix SAG 241.80: implications to maltose excretion by a green alga.</title>
        <authorList>
            <person name="Arriola M.B."/>
            <person name="Velmurugan N."/>
            <person name="Zhang Y."/>
            <person name="Plunkett M.H."/>
            <person name="Hondzo H."/>
            <person name="Barney B.M."/>
        </authorList>
    </citation>
    <scope>NUCLEOTIDE SEQUENCE [LARGE SCALE GENOMIC DNA]</scope>
    <source>
        <strain evidence="2 3">SAG 241.80</strain>
    </source>
</reference>
<comment type="caution">
    <text evidence="2">The sequence shown here is derived from an EMBL/GenBank/DDBJ whole genome shotgun (WGS) entry which is preliminary data.</text>
</comment>
<accession>A0A2P6VFT4</accession>
<dbReference type="PANTHER" id="PTHR33973:SF4">
    <property type="entry name" value="OS07G0153300 PROTEIN"/>
    <property type="match status" value="1"/>
</dbReference>
<dbReference type="PANTHER" id="PTHR33973">
    <property type="entry name" value="OS07G0153300 PROTEIN"/>
    <property type="match status" value="1"/>
</dbReference>
<dbReference type="EMBL" id="LHPF02000008">
    <property type="protein sequence ID" value="PSC72956.1"/>
    <property type="molecule type" value="Genomic_DNA"/>
</dbReference>
<proteinExistence type="predicted"/>
<protein>
    <submittedName>
        <fullName evidence="2">DUF1365-domain-containing protein</fullName>
    </submittedName>
</protein>
<dbReference type="Pfam" id="PF07103">
    <property type="entry name" value="DUF1365"/>
    <property type="match status" value="1"/>
</dbReference>
<gene>
    <name evidence="2" type="ORF">C2E20_3725</name>
</gene>
<evidence type="ECO:0000313" key="2">
    <source>
        <dbReference type="EMBL" id="PSC72956.1"/>
    </source>
</evidence>
<dbReference type="OrthoDB" id="3340520at2759"/>
<dbReference type="Proteomes" id="UP000239649">
    <property type="component" value="Unassembled WGS sequence"/>
</dbReference>
<dbReference type="InterPro" id="IPR010775">
    <property type="entry name" value="DUF1365"/>
</dbReference>
<feature type="signal peptide" evidence="1">
    <location>
        <begin position="1"/>
        <end position="25"/>
    </location>
</feature>
<evidence type="ECO:0000256" key="1">
    <source>
        <dbReference type="SAM" id="SignalP"/>
    </source>
</evidence>
<evidence type="ECO:0000313" key="3">
    <source>
        <dbReference type="Proteomes" id="UP000239649"/>
    </source>
</evidence>
<dbReference type="AlphaFoldDB" id="A0A2P6VFT4"/>
<keyword evidence="1" id="KW-0732">Signal</keyword>
<feature type="chain" id="PRO_5015197322" evidence="1">
    <location>
        <begin position="26"/>
        <end position="405"/>
    </location>
</feature>
<sequence>MPGGAHILAAQALALVLTFFQATWSAALSLPTTLLTIACRMLLPGCDGRCDGRARFYEGTVAHARKQPKAHSFTYQVRMAVVDLDNAPSWWKRGKNENMGAAEARLLAGTSGPVRLLTHPPSAGYTQNPISVYYCYAYDGTTLEQCIAEVTNTPWAERVTFLFRPGGEAVPKALHVSPLMDMRSTWRLKATEPGERLFLSVGCTHPEYGDFFIATFDARLSAAPHLPNETASLRTLLRYGFQPQRVALWIYWHAVLLLWKGVPFYGPPGPEFKAAAASKAQHPKTADDPAHPGALAAPPVRSLAATLEQYAAVLAPVLAEADVGRLQLLAGETSFFCRRPGRLAILSADSLPPHGTAALPRPAHGYAAELRWPPPPALAADAPQLAGAAFLLTLDRCPTAWDRSG</sequence>
<name>A0A2P6VFT4_9CHLO</name>
<organism evidence="2 3">
    <name type="scientific">Micractinium conductrix</name>
    <dbReference type="NCBI Taxonomy" id="554055"/>
    <lineage>
        <taxon>Eukaryota</taxon>
        <taxon>Viridiplantae</taxon>
        <taxon>Chlorophyta</taxon>
        <taxon>core chlorophytes</taxon>
        <taxon>Trebouxiophyceae</taxon>
        <taxon>Chlorellales</taxon>
        <taxon>Chlorellaceae</taxon>
        <taxon>Chlorella clade</taxon>
        <taxon>Micractinium</taxon>
    </lineage>
</organism>